<dbReference type="InterPro" id="IPR036388">
    <property type="entry name" value="WH-like_DNA-bd_sf"/>
</dbReference>
<dbReference type="PROSITE" id="PS50921">
    <property type="entry name" value="ANTAR"/>
    <property type="match status" value="1"/>
</dbReference>
<keyword evidence="1" id="KW-0808">Transferase</keyword>
<evidence type="ECO:0000256" key="1">
    <source>
        <dbReference type="ARBA" id="ARBA00022679"/>
    </source>
</evidence>
<evidence type="ECO:0000313" key="8">
    <source>
        <dbReference type="EMBL" id="HFT92350.1"/>
    </source>
</evidence>
<gene>
    <name evidence="8" type="ORF">ENX03_00130</name>
</gene>
<name>A0A7C3QQM4_9BACT</name>
<dbReference type="EMBL" id="DTMM01000004">
    <property type="protein sequence ID" value="HFT92350.1"/>
    <property type="molecule type" value="Genomic_DNA"/>
</dbReference>
<evidence type="ECO:0000259" key="7">
    <source>
        <dbReference type="PROSITE" id="PS50921"/>
    </source>
</evidence>
<dbReference type="Pfam" id="PF03861">
    <property type="entry name" value="ANTAR"/>
    <property type="match status" value="1"/>
</dbReference>
<reference evidence="8" key="1">
    <citation type="journal article" date="2020" name="mSystems">
        <title>Genome- and Community-Level Interaction Insights into Carbon Utilization and Element Cycling Functions of Hydrothermarchaeota in Hydrothermal Sediment.</title>
        <authorList>
            <person name="Zhou Z."/>
            <person name="Liu Y."/>
            <person name="Xu W."/>
            <person name="Pan J."/>
            <person name="Luo Z.H."/>
            <person name="Li M."/>
        </authorList>
    </citation>
    <scope>NUCLEOTIDE SEQUENCE [LARGE SCALE GENOMIC DNA]</scope>
    <source>
        <strain evidence="8">SpSt-902</strain>
    </source>
</reference>
<dbReference type="InterPro" id="IPR011006">
    <property type="entry name" value="CheY-like_superfamily"/>
</dbReference>
<organism evidence="8">
    <name type="scientific">Leptospirillum ferriphilum</name>
    <dbReference type="NCBI Taxonomy" id="178606"/>
    <lineage>
        <taxon>Bacteria</taxon>
        <taxon>Pseudomonadati</taxon>
        <taxon>Nitrospirota</taxon>
        <taxon>Nitrospiria</taxon>
        <taxon>Nitrospirales</taxon>
        <taxon>Nitrospiraceae</taxon>
        <taxon>Leptospirillum</taxon>
    </lineage>
</organism>
<protein>
    <submittedName>
        <fullName evidence="8">GAF domain-containing protein</fullName>
    </submittedName>
</protein>
<comment type="caution">
    <text evidence="8">The sequence shown here is derived from an EMBL/GenBank/DDBJ whole genome shotgun (WGS) entry which is preliminary data.</text>
</comment>
<sequence>MKKDHDKDGLRKMENNPSLPSLMEKDPLFKELDLLRGLLRMMHSNGSLEETLGQALRISRDILPFDCAFIYFLEGEGHDLVLRATSNIYPQAVGQVVLRMGEGVTGWVAREMSPVIISEKAWADPRFKMFQVFEEEQYEAFLSLPLVVKDILLGVVNFQFRKPFIPSDDDLELLTLLTQELSLVIHHLLLFEDARKKARQIEALSQVSQSIASNRYLEEILHLIVTVTAEMTNSNLCSIMIHDPEEGLVIRATQTLSQEYRSKPPIKIGESISGIVFRDATPIQVEDVQRDPRYSFKDLARKENLVSLLSVPMMIKNRAIGVINVYTSQPHHFSNDEIKVLQSVANQAAIAWENTGLLQRNLEMEEALESRKKIDRAKALLMKSNGITEDEAYRLLQKKSMNIRKSMKEIAEAILLAHDMKIDT</sequence>
<keyword evidence="2" id="KW-0418">Kinase</keyword>
<feature type="compositionally biased region" description="Basic and acidic residues" evidence="6">
    <location>
        <begin position="1"/>
        <end position="14"/>
    </location>
</feature>
<evidence type="ECO:0000256" key="5">
    <source>
        <dbReference type="ARBA" id="ARBA00023163"/>
    </source>
</evidence>
<dbReference type="PANTHER" id="PTHR43156:SF2">
    <property type="entry name" value="STAGE II SPORULATION PROTEIN E"/>
    <property type="match status" value="1"/>
</dbReference>
<evidence type="ECO:0000256" key="2">
    <source>
        <dbReference type="ARBA" id="ARBA00022777"/>
    </source>
</evidence>
<dbReference type="SMART" id="SM00065">
    <property type="entry name" value="GAF"/>
    <property type="match status" value="2"/>
</dbReference>
<evidence type="ECO:0000256" key="4">
    <source>
        <dbReference type="ARBA" id="ARBA00023015"/>
    </source>
</evidence>
<proteinExistence type="predicted"/>
<dbReference type="InterPro" id="IPR003018">
    <property type="entry name" value="GAF"/>
</dbReference>
<dbReference type="Pfam" id="PF13185">
    <property type="entry name" value="GAF_2"/>
    <property type="match status" value="2"/>
</dbReference>
<dbReference type="SUPFAM" id="SSF55781">
    <property type="entry name" value="GAF domain-like"/>
    <property type="match status" value="2"/>
</dbReference>
<feature type="region of interest" description="Disordered" evidence="6">
    <location>
        <begin position="1"/>
        <end position="22"/>
    </location>
</feature>
<dbReference type="AlphaFoldDB" id="A0A7C3QQM4"/>
<feature type="domain" description="ANTAR" evidence="7">
    <location>
        <begin position="354"/>
        <end position="415"/>
    </location>
</feature>
<dbReference type="SMART" id="SM01012">
    <property type="entry name" value="ANTAR"/>
    <property type="match status" value="1"/>
</dbReference>
<dbReference type="PANTHER" id="PTHR43156">
    <property type="entry name" value="STAGE II SPORULATION PROTEIN E-RELATED"/>
    <property type="match status" value="1"/>
</dbReference>
<dbReference type="Gene3D" id="1.10.10.10">
    <property type="entry name" value="Winged helix-like DNA-binding domain superfamily/Winged helix DNA-binding domain"/>
    <property type="match status" value="1"/>
</dbReference>
<accession>A0A7C3QQM4</accession>
<dbReference type="InterPro" id="IPR052016">
    <property type="entry name" value="Bact_Sigma-Reg"/>
</dbReference>
<keyword evidence="3" id="KW-0378">Hydrolase</keyword>
<dbReference type="SUPFAM" id="SSF52172">
    <property type="entry name" value="CheY-like"/>
    <property type="match status" value="1"/>
</dbReference>
<dbReference type="GO" id="GO:0016791">
    <property type="term" value="F:phosphatase activity"/>
    <property type="evidence" value="ECO:0007669"/>
    <property type="project" value="TreeGrafter"/>
</dbReference>
<dbReference type="Gene3D" id="3.30.450.40">
    <property type="match status" value="2"/>
</dbReference>
<dbReference type="GO" id="GO:0016301">
    <property type="term" value="F:kinase activity"/>
    <property type="evidence" value="ECO:0007669"/>
    <property type="project" value="UniProtKB-KW"/>
</dbReference>
<keyword evidence="5" id="KW-0804">Transcription</keyword>
<keyword evidence="4" id="KW-0805">Transcription regulation</keyword>
<dbReference type="InterPro" id="IPR005561">
    <property type="entry name" value="ANTAR"/>
</dbReference>
<evidence type="ECO:0000256" key="3">
    <source>
        <dbReference type="ARBA" id="ARBA00022801"/>
    </source>
</evidence>
<evidence type="ECO:0000256" key="6">
    <source>
        <dbReference type="SAM" id="MobiDB-lite"/>
    </source>
</evidence>
<dbReference type="InterPro" id="IPR029016">
    <property type="entry name" value="GAF-like_dom_sf"/>
</dbReference>
<dbReference type="GO" id="GO:0003723">
    <property type="term" value="F:RNA binding"/>
    <property type="evidence" value="ECO:0007669"/>
    <property type="project" value="InterPro"/>
</dbReference>